<keyword evidence="2" id="KW-1185">Reference proteome</keyword>
<dbReference type="InterPro" id="IPR019117">
    <property type="entry name" value="CRISPR-assoc_protein_Cmr3"/>
</dbReference>
<sequence length="370" mass="41424">MRIFPHDILFFRESRDFSAGENHVAESTEPLPHTIAGAIMGAIYERDRLDLLKLRRNGNKLEKIPDPESWEPGFSLLGTFLGLKGEPLFPLPMDIVEIDGKPVLPRAHLLPNGRKVVVVESGEKKSLHFDPIAGFLRAEHLRGYLSGEFAKGEIPEDAIVDTRSVYQRETRIGIGLNDRKTTEEGLLYRVSALRFSKDASIMVYFDPNEEAVRSVIGERGTLKLGGESRFADFEFEAGKFPLVTEGEVKAGQKFRLYVATPVILEGERVETFIKKELNACVVKVFTDRLIRITGWDEVEKRPKPTYYAIPAGTVFWLKAEKDLTVRPRLGKMTWAGYGLVLIGSGWDEEGSRGNLGQPLPVGGNRIQGEL</sequence>
<proteinExistence type="predicted"/>
<protein>
    <submittedName>
        <fullName evidence="1">Type III-B CRISPR module-associated protein Cmr3</fullName>
    </submittedName>
</protein>
<organism evidence="1 2">
    <name type="scientific">Thermococcus waiotapuensis</name>
    <dbReference type="NCBI Taxonomy" id="90909"/>
    <lineage>
        <taxon>Archaea</taxon>
        <taxon>Methanobacteriati</taxon>
        <taxon>Methanobacteriota</taxon>
        <taxon>Thermococci</taxon>
        <taxon>Thermococcales</taxon>
        <taxon>Thermococcaceae</taxon>
        <taxon>Thermococcus</taxon>
    </lineage>
</organism>
<dbReference type="Gene3D" id="2.60.40.4350">
    <property type="match status" value="1"/>
</dbReference>
<comment type="caution">
    <text evidence="1">The sequence shown here is derived from an EMBL/GenBank/DDBJ whole genome shotgun (WGS) entry which is preliminary data.</text>
</comment>
<accession>A0AAE4NVT7</accession>
<reference evidence="1 2" key="1">
    <citation type="submission" date="2023-08" db="EMBL/GenBank/DDBJ databases">
        <title>Draft genome sequence of Thermococcus waiotapuensis WT1T, a thermophilic sulphur-dependent archaeon from order Thermococcales.</title>
        <authorList>
            <person name="Manners S.H."/>
            <person name="Carere C.R."/>
            <person name="Dhami M.K."/>
            <person name="Dobson R.C.J."/>
            <person name="Stott M.B."/>
        </authorList>
    </citation>
    <scope>NUCLEOTIDE SEQUENCE [LARGE SCALE GENOMIC DNA]</scope>
    <source>
        <strain evidence="1 2">WT1</strain>
    </source>
</reference>
<dbReference type="InterPro" id="IPR010165">
    <property type="entry name" value="CRISPR-Cmr3_IIIB"/>
</dbReference>
<dbReference type="Pfam" id="PF09700">
    <property type="entry name" value="Cas_Cmr3"/>
    <property type="match status" value="1"/>
</dbReference>
<dbReference type="NCBIfam" id="TIGR01888">
    <property type="entry name" value="cas_cmr3"/>
    <property type="match status" value="1"/>
</dbReference>
<evidence type="ECO:0000313" key="2">
    <source>
        <dbReference type="Proteomes" id="UP001245683"/>
    </source>
</evidence>
<evidence type="ECO:0000313" key="1">
    <source>
        <dbReference type="EMBL" id="MDV3104834.1"/>
    </source>
</evidence>
<dbReference type="EMBL" id="JAVDZE010000008">
    <property type="protein sequence ID" value="MDV3104834.1"/>
    <property type="molecule type" value="Genomic_DNA"/>
</dbReference>
<dbReference type="AlphaFoldDB" id="A0AAE4NVT7"/>
<dbReference type="Gene3D" id="3.30.70.2940">
    <property type="match status" value="2"/>
</dbReference>
<name>A0AAE4NVT7_9EURY</name>
<gene>
    <name evidence="1" type="primary">cmr3</name>
    <name evidence="1" type="ORF">RBI02_09860</name>
</gene>
<dbReference type="Proteomes" id="UP001245683">
    <property type="component" value="Unassembled WGS sequence"/>
</dbReference>
<dbReference type="RefSeq" id="WP_315343580.1">
    <property type="nucleotide sequence ID" value="NZ_JAVDZE010000008.1"/>
</dbReference>